<keyword evidence="6" id="KW-0472">Membrane</keyword>
<dbReference type="EMBL" id="AP017378">
    <property type="protein sequence ID" value="BBD07011.1"/>
    <property type="molecule type" value="Genomic_DNA"/>
</dbReference>
<dbReference type="Pfam" id="PF02321">
    <property type="entry name" value="OEP"/>
    <property type="match status" value="2"/>
</dbReference>
<dbReference type="InterPro" id="IPR051906">
    <property type="entry name" value="TolC-like"/>
</dbReference>
<dbReference type="GO" id="GO:0009279">
    <property type="term" value="C:cell outer membrane"/>
    <property type="evidence" value="ECO:0007669"/>
    <property type="project" value="UniProtKB-SubCell"/>
</dbReference>
<organism evidence="9 10">
    <name type="scientific">Desulfovibrio ferrophilus</name>
    <dbReference type="NCBI Taxonomy" id="241368"/>
    <lineage>
        <taxon>Bacteria</taxon>
        <taxon>Pseudomonadati</taxon>
        <taxon>Thermodesulfobacteriota</taxon>
        <taxon>Desulfovibrionia</taxon>
        <taxon>Desulfovibrionales</taxon>
        <taxon>Desulfovibrionaceae</taxon>
        <taxon>Desulfovibrio</taxon>
    </lineage>
</organism>
<dbReference type="PANTHER" id="PTHR30026:SF20">
    <property type="entry name" value="OUTER MEMBRANE PROTEIN TOLC"/>
    <property type="match status" value="1"/>
</dbReference>
<dbReference type="GO" id="GO:1990281">
    <property type="term" value="C:efflux pump complex"/>
    <property type="evidence" value="ECO:0007669"/>
    <property type="project" value="TreeGrafter"/>
</dbReference>
<evidence type="ECO:0000313" key="9">
    <source>
        <dbReference type="EMBL" id="BBD07011.1"/>
    </source>
</evidence>
<keyword evidence="8" id="KW-0732">Signal</keyword>
<proteinExistence type="inferred from homology"/>
<evidence type="ECO:0000256" key="2">
    <source>
        <dbReference type="ARBA" id="ARBA00007613"/>
    </source>
</evidence>
<keyword evidence="7" id="KW-0998">Cell outer membrane</keyword>
<comment type="subcellular location">
    <subcellularLocation>
        <location evidence="1">Cell outer membrane</location>
    </subcellularLocation>
</comment>
<dbReference type="InterPro" id="IPR003423">
    <property type="entry name" value="OMP_efflux"/>
</dbReference>
<evidence type="ECO:0000256" key="4">
    <source>
        <dbReference type="ARBA" id="ARBA00022452"/>
    </source>
</evidence>
<gene>
    <name evidence="9" type="ORF">DFE_0285</name>
</gene>
<name>A0A2Z6AUV3_9BACT</name>
<keyword evidence="10" id="KW-1185">Reference proteome</keyword>
<keyword evidence="5" id="KW-0812">Transmembrane</keyword>
<dbReference type="PANTHER" id="PTHR30026">
    <property type="entry name" value="OUTER MEMBRANE PROTEIN TOLC"/>
    <property type="match status" value="1"/>
</dbReference>
<evidence type="ECO:0000256" key="7">
    <source>
        <dbReference type="ARBA" id="ARBA00023237"/>
    </source>
</evidence>
<evidence type="ECO:0000256" key="8">
    <source>
        <dbReference type="SAM" id="SignalP"/>
    </source>
</evidence>
<dbReference type="GO" id="GO:0015288">
    <property type="term" value="F:porin activity"/>
    <property type="evidence" value="ECO:0007669"/>
    <property type="project" value="TreeGrafter"/>
</dbReference>
<protein>
    <submittedName>
        <fullName evidence="9">Type I secretion outer membrane protein, TolC family</fullName>
    </submittedName>
</protein>
<dbReference type="Gene3D" id="1.20.1600.10">
    <property type="entry name" value="Outer membrane efflux proteins (OEP)"/>
    <property type="match status" value="1"/>
</dbReference>
<dbReference type="AlphaFoldDB" id="A0A2Z6AUV3"/>
<dbReference type="KEGG" id="dfl:DFE_0285"/>
<dbReference type="Proteomes" id="UP000269883">
    <property type="component" value="Chromosome"/>
</dbReference>
<feature type="chain" id="PRO_5016435931" evidence="8">
    <location>
        <begin position="25"/>
        <end position="433"/>
    </location>
</feature>
<dbReference type="GO" id="GO:0015562">
    <property type="term" value="F:efflux transmembrane transporter activity"/>
    <property type="evidence" value="ECO:0007669"/>
    <property type="project" value="InterPro"/>
</dbReference>
<evidence type="ECO:0000256" key="3">
    <source>
        <dbReference type="ARBA" id="ARBA00022448"/>
    </source>
</evidence>
<comment type="similarity">
    <text evidence="2">Belongs to the outer membrane factor (OMF) (TC 1.B.17) family.</text>
</comment>
<feature type="signal peptide" evidence="8">
    <location>
        <begin position="1"/>
        <end position="24"/>
    </location>
</feature>
<evidence type="ECO:0000256" key="5">
    <source>
        <dbReference type="ARBA" id="ARBA00022692"/>
    </source>
</evidence>
<dbReference type="SUPFAM" id="SSF56954">
    <property type="entry name" value="Outer membrane efflux proteins (OEP)"/>
    <property type="match status" value="1"/>
</dbReference>
<evidence type="ECO:0000256" key="6">
    <source>
        <dbReference type="ARBA" id="ARBA00023136"/>
    </source>
</evidence>
<dbReference type="RefSeq" id="WP_172961582.1">
    <property type="nucleotide sequence ID" value="NZ_AP017378.1"/>
</dbReference>
<accession>A0A2Z6AUV3</accession>
<evidence type="ECO:0000313" key="10">
    <source>
        <dbReference type="Proteomes" id="UP000269883"/>
    </source>
</evidence>
<keyword evidence="3" id="KW-0813">Transport</keyword>
<sequence>MKKICFAIAICVAMSVATVGTVQAKTLGELLPEMLTQHERLKAAQDTEEAGLERYKASKTAWYPKLNFSGDVAREVTDYNNAASVSLTRNIVKFRGTQNIWDAGLVDGGIKGNEGMYKQAEQTKTFTRQGLLLEGANAYLQLMKAVRTLEYALQSEENIMRQTGIEESLVEKGAGLSSDVLQAKAQLAEVAALRVVNEGQLENARSRFKAVFGFSPDDALITSFSYPNAPYAQVPGTVDEAINVSFQKNPSILISQSMVETADGSVETALASFYPHFNAFAEYWRKENDGGQKDTVKWEQRLGVEFNYNFYNGGGDTATLAASRKDRSAAVNTVLDVERTIEEQVRVAWQNLITARSKAEWFRNQAVISEEFLELARKERKLGNRSLLDVLSAEVNLNSARSGAITAEVDQMIQAYTLMHAMGQLELDLFPAQ</sequence>
<reference evidence="9 10" key="1">
    <citation type="journal article" date="2018" name="Sci. Adv.">
        <title>Multi-heme cytochromes provide a pathway for survival in energy-limited environments.</title>
        <authorList>
            <person name="Deng X."/>
            <person name="Dohmae N."/>
            <person name="Nealson K.H."/>
            <person name="Hashimoto K."/>
            <person name="Okamoto A."/>
        </authorList>
    </citation>
    <scope>NUCLEOTIDE SEQUENCE [LARGE SCALE GENOMIC DNA]</scope>
    <source>
        <strain evidence="9 10">IS5</strain>
    </source>
</reference>
<keyword evidence="4" id="KW-1134">Transmembrane beta strand</keyword>
<evidence type="ECO:0000256" key="1">
    <source>
        <dbReference type="ARBA" id="ARBA00004442"/>
    </source>
</evidence>